<reference evidence="1 2" key="1">
    <citation type="submission" date="2011-03" db="EMBL/GenBank/DDBJ databases">
        <authorList>
            <person name="Weinstock G."/>
            <person name="Sodergren E."/>
            <person name="Clifton S."/>
            <person name="Fulton L."/>
            <person name="Fulton B."/>
            <person name="Courtney L."/>
            <person name="Fronick C."/>
            <person name="Harrison M."/>
            <person name="Strong C."/>
            <person name="Farmer C."/>
            <person name="Delahaunty K."/>
            <person name="Markovic C."/>
            <person name="Hall O."/>
            <person name="Minx P."/>
            <person name="Tomlinson C."/>
            <person name="Mitreva M."/>
            <person name="Hou S."/>
            <person name="Chen J."/>
            <person name="Wollam A."/>
            <person name="Pepin K.H."/>
            <person name="Johnson M."/>
            <person name="Bhonagiri V."/>
            <person name="Zhang X."/>
            <person name="Suruliraj S."/>
            <person name="Warren W."/>
            <person name="Chinwalla A."/>
            <person name="Mardis E.R."/>
            <person name="Wilson R.K."/>
        </authorList>
    </citation>
    <scope>NUCLEOTIDE SEQUENCE [LARGE SCALE GENOMIC DNA]</scope>
    <source>
        <strain evidence="1 2">YIT 11840</strain>
    </source>
</reference>
<dbReference type="Proteomes" id="UP000003598">
    <property type="component" value="Unassembled WGS sequence"/>
</dbReference>
<dbReference type="EMBL" id="AFFY01000016">
    <property type="protein sequence ID" value="EHH01028.1"/>
    <property type="molecule type" value="Genomic_DNA"/>
</dbReference>
<accession>G5SP81</accession>
<evidence type="ECO:0000313" key="2">
    <source>
        <dbReference type="Proteomes" id="UP000003598"/>
    </source>
</evidence>
<proteinExistence type="predicted"/>
<organism evidence="1 2">
    <name type="scientific">Paraprevotella clara YIT 11840</name>
    <dbReference type="NCBI Taxonomy" id="762968"/>
    <lineage>
        <taxon>Bacteria</taxon>
        <taxon>Pseudomonadati</taxon>
        <taxon>Bacteroidota</taxon>
        <taxon>Bacteroidia</taxon>
        <taxon>Bacteroidales</taxon>
        <taxon>Prevotellaceae</taxon>
        <taxon>Paraprevotella</taxon>
    </lineage>
</organism>
<comment type="caution">
    <text evidence="1">The sequence shown here is derived from an EMBL/GenBank/DDBJ whole genome shotgun (WGS) entry which is preliminary data.</text>
</comment>
<gene>
    <name evidence="1" type="ORF">HMPREF9441_01076</name>
</gene>
<sequence>MGICVLKKAAGNRRGTKKAHSPFSGWNVPDPDLQFFLFSHPYPCR</sequence>
<evidence type="ECO:0000313" key="1">
    <source>
        <dbReference type="EMBL" id="EHH01028.1"/>
    </source>
</evidence>
<keyword evidence="2" id="KW-1185">Reference proteome</keyword>
<dbReference type="AlphaFoldDB" id="G5SP81"/>
<protein>
    <submittedName>
        <fullName evidence="1">Uncharacterized protein</fullName>
    </submittedName>
</protein>
<name>G5SP81_9BACT</name>
<dbReference type="HOGENOM" id="CLU_3202996_0_0_10"/>